<organism evidence="2 3">
    <name type="scientific">Characodon lateralis</name>
    <dbReference type="NCBI Taxonomy" id="208331"/>
    <lineage>
        <taxon>Eukaryota</taxon>
        <taxon>Metazoa</taxon>
        <taxon>Chordata</taxon>
        <taxon>Craniata</taxon>
        <taxon>Vertebrata</taxon>
        <taxon>Euteleostomi</taxon>
        <taxon>Actinopterygii</taxon>
        <taxon>Neopterygii</taxon>
        <taxon>Teleostei</taxon>
        <taxon>Neoteleostei</taxon>
        <taxon>Acanthomorphata</taxon>
        <taxon>Ovalentaria</taxon>
        <taxon>Atherinomorphae</taxon>
        <taxon>Cyprinodontiformes</taxon>
        <taxon>Goodeidae</taxon>
        <taxon>Characodon</taxon>
    </lineage>
</organism>
<reference evidence="2 3" key="1">
    <citation type="submission" date="2021-06" db="EMBL/GenBank/DDBJ databases">
        <authorList>
            <person name="Palmer J.M."/>
        </authorList>
    </citation>
    <scope>NUCLEOTIDE SEQUENCE [LARGE SCALE GENOMIC DNA]</scope>
    <source>
        <strain evidence="2 3">CL_MEX2019</strain>
        <tissue evidence="2">Muscle</tissue>
    </source>
</reference>
<feature type="compositionally biased region" description="Basic and acidic residues" evidence="1">
    <location>
        <begin position="48"/>
        <end position="59"/>
    </location>
</feature>
<proteinExistence type="predicted"/>
<dbReference type="Proteomes" id="UP001352852">
    <property type="component" value="Unassembled WGS sequence"/>
</dbReference>
<evidence type="ECO:0000313" key="3">
    <source>
        <dbReference type="Proteomes" id="UP001352852"/>
    </source>
</evidence>
<sequence length="105" mass="11627">MPCLSLLHRPQIVVVLFLRRSFEEMEAQISAGMKTPVLSTRPGPEGSAGDKGRKRESEVLSRTQSIEREEQEELVLAALRLEALQVAQSISQCPSLSTVTPQVLR</sequence>
<evidence type="ECO:0000256" key="1">
    <source>
        <dbReference type="SAM" id="MobiDB-lite"/>
    </source>
</evidence>
<feature type="region of interest" description="Disordered" evidence="1">
    <location>
        <begin position="33"/>
        <end position="67"/>
    </location>
</feature>
<gene>
    <name evidence="2" type="ORF">CHARACLAT_009559</name>
</gene>
<dbReference type="EMBL" id="JAHUTJ010049769">
    <property type="protein sequence ID" value="MED6283504.1"/>
    <property type="molecule type" value="Genomic_DNA"/>
</dbReference>
<name>A0ABU7E8G3_9TELE</name>
<comment type="caution">
    <text evidence="2">The sequence shown here is derived from an EMBL/GenBank/DDBJ whole genome shotgun (WGS) entry which is preliminary data.</text>
</comment>
<evidence type="ECO:0000313" key="2">
    <source>
        <dbReference type="EMBL" id="MED6283504.1"/>
    </source>
</evidence>
<keyword evidence="3" id="KW-1185">Reference proteome</keyword>
<protein>
    <submittedName>
        <fullName evidence="2">Uncharacterized protein</fullName>
    </submittedName>
</protein>
<accession>A0ABU7E8G3</accession>